<keyword evidence="9" id="KW-0479">Metal-binding</keyword>
<comment type="pathway">
    <text evidence="2">Cell wall biogenesis; lipoteichoic acid biosynthesis.</text>
</comment>
<dbReference type="PIRSF" id="PIRSF005091">
    <property type="entry name" value="Mmb_sulf_HI1246"/>
    <property type="match status" value="1"/>
</dbReference>
<accession>A0A1I3C4R0</accession>
<evidence type="ECO:0000313" key="15">
    <source>
        <dbReference type="Proteomes" id="UP000198668"/>
    </source>
</evidence>
<dbReference type="InterPro" id="IPR050448">
    <property type="entry name" value="OpgB/LTA_synthase_biosynth"/>
</dbReference>
<dbReference type="Pfam" id="PF00884">
    <property type="entry name" value="Sulfatase"/>
    <property type="match status" value="1"/>
</dbReference>
<evidence type="ECO:0000256" key="12">
    <source>
        <dbReference type="SAM" id="Phobius"/>
    </source>
</evidence>
<keyword evidence="15" id="KW-1185">Reference proteome</keyword>
<evidence type="ECO:0000256" key="1">
    <source>
        <dbReference type="ARBA" id="ARBA00004651"/>
    </source>
</evidence>
<dbReference type="GO" id="GO:0046872">
    <property type="term" value="F:metal ion binding"/>
    <property type="evidence" value="ECO:0007669"/>
    <property type="project" value="UniProtKB-KW"/>
</dbReference>
<dbReference type="PANTHER" id="PTHR47371">
    <property type="entry name" value="LIPOTEICHOIC ACID SYNTHASE"/>
    <property type="match status" value="1"/>
</dbReference>
<feature type="transmembrane region" description="Helical" evidence="12">
    <location>
        <begin position="128"/>
        <end position="147"/>
    </location>
</feature>
<feature type="compositionally biased region" description="Acidic residues" evidence="11">
    <location>
        <begin position="697"/>
        <end position="706"/>
    </location>
</feature>
<dbReference type="Gene3D" id="3.30.1120.170">
    <property type="match status" value="1"/>
</dbReference>
<proteinExistence type="inferred from homology"/>
<feature type="transmembrane region" description="Helical" evidence="12">
    <location>
        <begin position="159"/>
        <end position="178"/>
    </location>
</feature>
<evidence type="ECO:0000256" key="7">
    <source>
        <dbReference type="ARBA" id="ARBA00023136"/>
    </source>
</evidence>
<reference evidence="14 15" key="1">
    <citation type="submission" date="2016-10" db="EMBL/GenBank/DDBJ databases">
        <authorList>
            <person name="de Groot N.N."/>
        </authorList>
    </citation>
    <scope>NUCLEOTIDE SEQUENCE [LARGE SCALE GENOMIC DNA]</scope>
    <source>
        <strain evidence="14 15">DSM 27630</strain>
    </source>
</reference>
<dbReference type="EMBL" id="FOQE01000013">
    <property type="protein sequence ID" value="SFH69522.1"/>
    <property type="molecule type" value="Genomic_DNA"/>
</dbReference>
<feature type="binding site" evidence="10">
    <location>
        <position position="260"/>
    </location>
    <ligand>
        <name>Mn(2+)</name>
        <dbReference type="ChEBI" id="CHEBI:29035"/>
    </ligand>
</feature>
<feature type="binding site" evidence="10">
    <location>
        <position position="309"/>
    </location>
    <ligand>
        <name>Mn(2+)</name>
        <dbReference type="ChEBI" id="CHEBI:29035"/>
    </ligand>
</feature>
<evidence type="ECO:0000256" key="3">
    <source>
        <dbReference type="ARBA" id="ARBA00009983"/>
    </source>
</evidence>
<dbReference type="InterPro" id="IPR000917">
    <property type="entry name" value="Sulfatase_N"/>
</dbReference>
<keyword evidence="5 12" id="KW-0812">Transmembrane</keyword>
<feature type="domain" description="Sulfatase N-terminal" evidence="13">
    <location>
        <begin position="252"/>
        <end position="553"/>
    </location>
</feature>
<evidence type="ECO:0000256" key="4">
    <source>
        <dbReference type="ARBA" id="ARBA00022475"/>
    </source>
</evidence>
<keyword evidence="7 12" id="KW-0472">Membrane</keyword>
<dbReference type="OrthoDB" id="5901192at2"/>
<evidence type="ECO:0000256" key="9">
    <source>
        <dbReference type="PIRSR" id="PIRSR005091-2"/>
    </source>
</evidence>
<dbReference type="GO" id="GO:0005886">
    <property type="term" value="C:plasma membrane"/>
    <property type="evidence" value="ECO:0007669"/>
    <property type="project" value="UniProtKB-SubCell"/>
</dbReference>
<feature type="region of interest" description="Disordered" evidence="11">
    <location>
        <begin position="683"/>
        <end position="731"/>
    </location>
</feature>
<name>A0A1I3C4R0_9LACT</name>
<feature type="binding site" evidence="10">
    <location>
        <position position="485"/>
    </location>
    <ligand>
        <name>Mn(2+)</name>
        <dbReference type="ChEBI" id="CHEBI:29035"/>
    </ligand>
</feature>
<feature type="compositionally biased region" description="Polar residues" evidence="11">
    <location>
        <begin position="707"/>
        <end position="716"/>
    </location>
</feature>
<keyword evidence="6 12" id="KW-1133">Transmembrane helix</keyword>
<comment type="similarity">
    <text evidence="3">Belongs to the LTA synthase family.</text>
</comment>
<evidence type="ECO:0000256" key="10">
    <source>
        <dbReference type="PIRSR" id="PIRSR005091-3"/>
    </source>
</evidence>
<protein>
    <submittedName>
        <fullName evidence="14">Lipoteichoic acid synthase</fullName>
    </submittedName>
</protein>
<dbReference type="CDD" id="cd16015">
    <property type="entry name" value="LTA_synthase"/>
    <property type="match status" value="1"/>
</dbReference>
<evidence type="ECO:0000259" key="13">
    <source>
        <dbReference type="Pfam" id="PF00884"/>
    </source>
</evidence>
<dbReference type="Proteomes" id="UP000198668">
    <property type="component" value="Unassembled WGS sequence"/>
</dbReference>
<feature type="compositionally biased region" description="Acidic residues" evidence="11">
    <location>
        <begin position="722"/>
        <end position="731"/>
    </location>
</feature>
<organism evidence="14 15">
    <name type="scientific">Pisciglobus halotolerans</name>
    <dbReference type="NCBI Taxonomy" id="745365"/>
    <lineage>
        <taxon>Bacteria</taxon>
        <taxon>Bacillati</taxon>
        <taxon>Bacillota</taxon>
        <taxon>Bacilli</taxon>
        <taxon>Lactobacillales</taxon>
        <taxon>Carnobacteriaceae</taxon>
    </lineage>
</organism>
<evidence type="ECO:0000256" key="5">
    <source>
        <dbReference type="ARBA" id="ARBA00022692"/>
    </source>
</evidence>
<keyword evidence="4" id="KW-1003">Cell membrane</keyword>
<feature type="transmembrane region" description="Helical" evidence="12">
    <location>
        <begin position="44"/>
        <end position="65"/>
    </location>
</feature>
<evidence type="ECO:0000256" key="8">
    <source>
        <dbReference type="PIRSR" id="PIRSR005091-1"/>
    </source>
</evidence>
<feature type="transmembrane region" description="Helical" evidence="12">
    <location>
        <begin position="72"/>
        <end position="93"/>
    </location>
</feature>
<gene>
    <name evidence="14" type="ORF">SAMN04489868_11327</name>
</gene>
<dbReference type="RefSeq" id="WP_092092198.1">
    <property type="nucleotide sequence ID" value="NZ_FOQE01000013.1"/>
</dbReference>
<feature type="active site" evidence="8">
    <location>
        <position position="309"/>
    </location>
</feature>
<dbReference type="InterPro" id="IPR012160">
    <property type="entry name" value="LtaS-like"/>
</dbReference>
<feature type="binding site" evidence="9">
    <location>
        <position position="426"/>
    </location>
    <ligand>
        <name>substrate</name>
    </ligand>
</feature>
<dbReference type="PANTHER" id="PTHR47371:SF3">
    <property type="entry name" value="PHOSPHOGLYCEROL TRANSFERASE I"/>
    <property type="match status" value="1"/>
</dbReference>
<evidence type="ECO:0000256" key="6">
    <source>
        <dbReference type="ARBA" id="ARBA00022989"/>
    </source>
</evidence>
<dbReference type="Gene3D" id="3.40.720.10">
    <property type="entry name" value="Alkaline Phosphatase, subunit A"/>
    <property type="match status" value="1"/>
</dbReference>
<comment type="subcellular location">
    <subcellularLocation>
        <location evidence="1">Cell membrane</location>
        <topology evidence="1">Multi-pass membrane protein</topology>
    </subcellularLocation>
</comment>
<evidence type="ECO:0000313" key="14">
    <source>
        <dbReference type="EMBL" id="SFH69522.1"/>
    </source>
</evidence>
<sequence length="731" mass="82537">MSTIKRMLNSRFGFFTFAVILFWLKTYTSYLIDFDLGVSGAMQQFILFINPLATTVILFSIAFYFSKPKSAYIALFVVYFALSVLLFANILYYREFTDFITINTILGAKNIANGIGASTFAMIRLQDLLYWLDFVILLVVLLSKKIPVSMDPRLTKKRSAVATTILGVTLFAGNLTLAESDRPQLLLRTFDRNYIVKYLGLNFFTAYDGYQTAQANQIKASADESDMENVFNFVHDHYAAPDKDKFGIAKGRNVIYIHLESFQQFLLDYELEDENGEKHEVTPFLNSIYHGNDSYSFKNAFHQVGQGKTSDSEMLLENSLFGLPQGGAFSSVGSTNTFESATKILHSQQDYTSAVFHGNVGSFWNRDDTYKSLGIDYFFDSGYYEFTDENTLEYGMKDKIFFQQSIQYLEQLPQPFYTKFITVSNHFPYPLDEENIDIPAATTGDATIDNYFVTAHYLDQAVKEFFDYLKETGLYDNSVIVLYGDHYGISNARNKTLAPLLGKDPAEWTDYDNAMLQRVPVIYHVPGVTDGGIQDTFGGQVDMLPTLLHLLGVNTQDYAFMGTDLLSKDHDQNVTFRNGNVVTPEYTIIGSTVYDTDSGEVIGNISDLPEDQKEEIQAIKDKANTQLSTSDSILQSDLLRFYTPEGMKDFNRADYNYQNQMERLQEVNAELGENSTSLIQQNNGESTVPMYQTDAPELQDQDETTSSDEGNSSQDEGATDNPDTEPSDEAE</sequence>
<dbReference type="InterPro" id="IPR017850">
    <property type="entry name" value="Alkaline_phosphatase_core_sf"/>
</dbReference>
<dbReference type="AlphaFoldDB" id="A0A1I3C4R0"/>
<feature type="transmembrane region" description="Helical" evidence="12">
    <location>
        <begin position="12"/>
        <end position="32"/>
    </location>
</feature>
<evidence type="ECO:0000256" key="2">
    <source>
        <dbReference type="ARBA" id="ARBA00004936"/>
    </source>
</evidence>
<feature type="binding site" evidence="10">
    <location>
        <position position="486"/>
    </location>
    <ligand>
        <name>Mn(2+)</name>
        <dbReference type="ChEBI" id="CHEBI:29035"/>
    </ligand>
</feature>
<dbReference type="SUPFAM" id="SSF53649">
    <property type="entry name" value="Alkaline phosphatase-like"/>
    <property type="match status" value="1"/>
</dbReference>
<evidence type="ECO:0000256" key="11">
    <source>
        <dbReference type="SAM" id="MobiDB-lite"/>
    </source>
</evidence>
<keyword evidence="9" id="KW-0464">Manganese</keyword>